<evidence type="ECO:0000313" key="1">
    <source>
        <dbReference type="EMBL" id="QQL50491.1"/>
    </source>
</evidence>
<sequence length="273" mass="29827">MKKTFWWVTSILLIFSVIAVSFKSAVADKHAEGAANGVTNPKVLTTEMRFGAMVSDIYQAAGLQASGLDMGVFQKALTGFYNLKSAHKLPQNSNILTVVDFSKPSREKRLWIVDLFSKSLLLNTWVAHGQGSGDDMASHFSNNDESHQSSLGFYVTDDIYMGKHGRSLRLDGMDQGFNDHARNRAIVLHAADYVCQNTINQLGRLGRSFGCPAVSPEVVDQVIGTLKGKTAIFVNGPDSRYSSKYLDMTMAANYALPTVTDTSAHPITLRAAL</sequence>
<dbReference type="PANTHER" id="PTHR38477:SF1">
    <property type="entry name" value="MUREIN L,D-TRANSPEPTIDASE CATALYTIC DOMAIN FAMILY PROTEIN"/>
    <property type="match status" value="1"/>
</dbReference>
<protein>
    <submittedName>
        <fullName evidence="1">Murein L,D-transpeptidase catalytic domain family protein</fullName>
    </submittedName>
</protein>
<gene>
    <name evidence="1" type="ORF">GO620_003275</name>
</gene>
<organism evidence="1 2">
    <name type="scientific">Mucilaginibacter ginkgonis</name>
    <dbReference type="NCBI Taxonomy" id="2682091"/>
    <lineage>
        <taxon>Bacteria</taxon>
        <taxon>Pseudomonadati</taxon>
        <taxon>Bacteroidota</taxon>
        <taxon>Sphingobacteriia</taxon>
        <taxon>Sphingobacteriales</taxon>
        <taxon>Sphingobacteriaceae</taxon>
        <taxon>Mucilaginibacter</taxon>
    </lineage>
</organism>
<proteinExistence type="predicted"/>
<dbReference type="AlphaFoldDB" id="A0A6I4I5Y8"/>
<dbReference type="EMBL" id="CP066775">
    <property type="protein sequence ID" value="QQL50491.1"/>
    <property type="molecule type" value="Genomic_DNA"/>
</dbReference>
<dbReference type="InterPro" id="IPR032676">
    <property type="entry name" value="YkuD_2"/>
</dbReference>
<keyword evidence="2" id="KW-1185">Reference proteome</keyword>
<dbReference type="RefSeq" id="WP_157526313.1">
    <property type="nucleotide sequence ID" value="NZ_CP066775.1"/>
</dbReference>
<evidence type="ECO:0000313" key="2">
    <source>
        <dbReference type="Proteomes" id="UP000429232"/>
    </source>
</evidence>
<dbReference type="Proteomes" id="UP000429232">
    <property type="component" value="Chromosome"/>
</dbReference>
<dbReference type="PANTHER" id="PTHR38477">
    <property type="entry name" value="HYPOTHETICAL EXPORTED PROTEIN"/>
    <property type="match status" value="1"/>
</dbReference>
<reference evidence="1 2" key="1">
    <citation type="submission" date="2020-12" db="EMBL/GenBank/DDBJ databases">
        <title>HMF7856_wgs.fasta genome submission.</title>
        <authorList>
            <person name="Kang H."/>
            <person name="Kim H."/>
            <person name="Joh K."/>
        </authorList>
    </citation>
    <scope>NUCLEOTIDE SEQUENCE [LARGE SCALE GENOMIC DNA]</scope>
    <source>
        <strain evidence="1 2">HMF7856</strain>
    </source>
</reference>
<dbReference type="Pfam" id="PF13645">
    <property type="entry name" value="YkuD_2"/>
    <property type="match status" value="1"/>
</dbReference>
<accession>A0A6I4I5Y8</accession>
<dbReference type="KEGG" id="mgik:GO620_003275"/>
<name>A0A6I4I5Y8_9SPHI</name>